<dbReference type="GO" id="GO:0005886">
    <property type="term" value="C:plasma membrane"/>
    <property type="evidence" value="ECO:0007669"/>
    <property type="project" value="TreeGrafter"/>
</dbReference>
<feature type="transmembrane region" description="Helical" evidence="1">
    <location>
        <begin position="99"/>
        <end position="119"/>
    </location>
</feature>
<evidence type="ECO:0000256" key="1">
    <source>
        <dbReference type="SAM" id="Phobius"/>
    </source>
</evidence>
<gene>
    <name evidence="3" type="ORF">E2L03_10690</name>
</gene>
<keyword evidence="1" id="KW-0812">Transmembrane</keyword>
<dbReference type="Pfam" id="PF02698">
    <property type="entry name" value="DUF218"/>
    <property type="match status" value="1"/>
</dbReference>
<dbReference type="GO" id="GO:0000270">
    <property type="term" value="P:peptidoglycan metabolic process"/>
    <property type="evidence" value="ECO:0007669"/>
    <property type="project" value="TreeGrafter"/>
</dbReference>
<dbReference type="EMBL" id="SNUX01000002">
    <property type="protein sequence ID" value="TES49901.1"/>
    <property type="molecule type" value="Genomic_DNA"/>
</dbReference>
<evidence type="ECO:0000313" key="3">
    <source>
        <dbReference type="EMBL" id="TES49901.1"/>
    </source>
</evidence>
<protein>
    <recommendedName>
        <fullName evidence="2">DUF218 domain-containing protein</fullName>
    </recommendedName>
</protein>
<evidence type="ECO:0000259" key="2">
    <source>
        <dbReference type="Pfam" id="PF02698"/>
    </source>
</evidence>
<dbReference type="InterPro" id="IPR014729">
    <property type="entry name" value="Rossmann-like_a/b/a_fold"/>
</dbReference>
<proteinExistence type="predicted"/>
<comment type="caution">
    <text evidence="3">The sequence shown here is derived from an EMBL/GenBank/DDBJ whole genome shotgun (WGS) entry which is preliminary data.</text>
</comment>
<dbReference type="PANTHER" id="PTHR30336:SF18">
    <property type="entry name" value="MEMBRANE PROTEIN"/>
    <property type="match status" value="1"/>
</dbReference>
<accession>A0A4Y7WNB9</accession>
<feature type="transmembrane region" description="Helical" evidence="1">
    <location>
        <begin position="313"/>
        <end position="330"/>
    </location>
</feature>
<evidence type="ECO:0000313" key="4">
    <source>
        <dbReference type="Proteomes" id="UP000298210"/>
    </source>
</evidence>
<feature type="transmembrane region" description="Helical" evidence="1">
    <location>
        <begin position="58"/>
        <end position="78"/>
    </location>
</feature>
<reference evidence="3 4" key="1">
    <citation type="submission" date="2019-03" db="EMBL/GenBank/DDBJ databases">
        <authorList>
            <person name="Liu G."/>
        </authorList>
    </citation>
    <scope>NUCLEOTIDE SEQUENCE [LARGE SCALE GENOMIC DNA]</scope>
    <source>
        <strain evidence="3 4">DSM 19099</strain>
    </source>
</reference>
<dbReference type="Proteomes" id="UP000298210">
    <property type="component" value="Unassembled WGS sequence"/>
</dbReference>
<keyword evidence="1" id="KW-1133">Transmembrane helix</keyword>
<dbReference type="PANTHER" id="PTHR30336">
    <property type="entry name" value="INNER MEMBRANE PROTEIN, PROBABLE PERMEASE"/>
    <property type="match status" value="1"/>
</dbReference>
<dbReference type="Gene3D" id="3.40.50.620">
    <property type="entry name" value="HUPs"/>
    <property type="match status" value="1"/>
</dbReference>
<sequence>MNMFLLFGIVCGIVFLLSMRIEKRSIFNGMFLTLSLLLFLGSGLAVVTTGPVSKYDHLILILYLLFGLMLLLFLLFVIGYVIRNTWKLIRKEGRSRNNFFSLLASVAMFSFLLLIPTTFLTIEPIAITMTIYIGFYGFLFLSFLVSSILYRFNRPYYNQHYIVILGAGLLRGNEVSPILASRLERGIYFYTMQKKVAPPPRIIVTGGRGEDEIRSEAEAMKAYLVRRNIPPQSITLEDRARNTYENFLYTKKMIPDHQNVVFVTNHFHVFRSSLIAKQLSMPAEGIGSPTAWYFQPNAYTREFIAVLAMNKKTHLLFFSCFLLLLAYFSFS</sequence>
<organism evidence="3 4">
    <name type="scientific">Shouchella lehensis</name>
    <dbReference type="NCBI Taxonomy" id="300825"/>
    <lineage>
        <taxon>Bacteria</taxon>
        <taxon>Bacillati</taxon>
        <taxon>Bacillota</taxon>
        <taxon>Bacilli</taxon>
        <taxon>Bacillales</taxon>
        <taxon>Bacillaceae</taxon>
        <taxon>Shouchella</taxon>
    </lineage>
</organism>
<dbReference type="GO" id="GO:0043164">
    <property type="term" value="P:Gram-negative-bacterium-type cell wall biogenesis"/>
    <property type="evidence" value="ECO:0007669"/>
    <property type="project" value="TreeGrafter"/>
</dbReference>
<dbReference type="InterPro" id="IPR003848">
    <property type="entry name" value="DUF218"/>
</dbReference>
<feature type="domain" description="DUF218" evidence="2">
    <location>
        <begin position="161"/>
        <end position="302"/>
    </location>
</feature>
<dbReference type="CDD" id="cd06259">
    <property type="entry name" value="YdcF-like"/>
    <property type="match status" value="1"/>
</dbReference>
<dbReference type="AlphaFoldDB" id="A0A4Y7WNB9"/>
<keyword evidence="1" id="KW-0472">Membrane</keyword>
<feature type="transmembrane region" description="Helical" evidence="1">
    <location>
        <begin position="125"/>
        <end position="150"/>
    </location>
</feature>
<name>A0A4Y7WNB9_9BACI</name>
<feature type="transmembrane region" description="Helical" evidence="1">
    <location>
        <begin position="29"/>
        <end position="52"/>
    </location>
</feature>
<feature type="transmembrane region" description="Helical" evidence="1">
    <location>
        <begin position="6"/>
        <end position="22"/>
    </location>
</feature>
<dbReference type="RefSeq" id="WP_095149786.1">
    <property type="nucleotide sequence ID" value="NZ_LDIM01000006.1"/>
</dbReference>
<dbReference type="InterPro" id="IPR051599">
    <property type="entry name" value="Cell_Envelope_Assoc"/>
</dbReference>